<dbReference type="InterPro" id="IPR010998">
    <property type="entry name" value="Integrase_recombinase_N"/>
</dbReference>
<dbReference type="Proteomes" id="UP001214854">
    <property type="component" value="Unassembled WGS sequence"/>
</dbReference>
<dbReference type="SUPFAM" id="SSF56349">
    <property type="entry name" value="DNA breaking-rejoining enzymes"/>
    <property type="match status" value="1"/>
</dbReference>
<organism evidence="6 7">
    <name type="scientific">Asticcacaulis aquaticus</name>
    <dbReference type="NCBI Taxonomy" id="2984212"/>
    <lineage>
        <taxon>Bacteria</taxon>
        <taxon>Pseudomonadati</taxon>
        <taxon>Pseudomonadota</taxon>
        <taxon>Alphaproteobacteria</taxon>
        <taxon>Caulobacterales</taxon>
        <taxon>Caulobacteraceae</taxon>
        <taxon>Asticcacaulis</taxon>
    </lineage>
</organism>
<comment type="similarity">
    <text evidence="1">Belongs to the 'phage' integrase family.</text>
</comment>
<dbReference type="RefSeq" id="WP_272748989.1">
    <property type="nucleotide sequence ID" value="NZ_JAQQKX010000012.1"/>
</dbReference>
<name>A0ABT5HWR8_9CAUL</name>
<evidence type="ECO:0000256" key="3">
    <source>
        <dbReference type="ARBA" id="ARBA00023125"/>
    </source>
</evidence>
<accession>A0ABT5HWR8</accession>
<keyword evidence="3" id="KW-0238">DNA-binding</keyword>
<dbReference type="PANTHER" id="PTHR30629:SF2">
    <property type="entry name" value="PROPHAGE INTEGRASE INTS-RELATED"/>
    <property type="match status" value="1"/>
</dbReference>
<dbReference type="Pfam" id="PF00589">
    <property type="entry name" value="Phage_integrase"/>
    <property type="match status" value="1"/>
</dbReference>
<dbReference type="InterPro" id="IPR002104">
    <property type="entry name" value="Integrase_catalytic"/>
</dbReference>
<proteinExistence type="inferred from homology"/>
<reference evidence="6 7" key="1">
    <citation type="submission" date="2023-01" db="EMBL/GenBank/DDBJ databases">
        <title>Novel species of the genus Asticcacaulis isolated from rivers.</title>
        <authorList>
            <person name="Lu H."/>
        </authorList>
    </citation>
    <scope>NUCLEOTIDE SEQUENCE [LARGE SCALE GENOMIC DNA]</scope>
    <source>
        <strain evidence="6 7">BYS171W</strain>
    </source>
</reference>
<evidence type="ECO:0000313" key="7">
    <source>
        <dbReference type="Proteomes" id="UP001214854"/>
    </source>
</evidence>
<evidence type="ECO:0000256" key="4">
    <source>
        <dbReference type="ARBA" id="ARBA00023172"/>
    </source>
</evidence>
<comment type="caution">
    <text evidence="6">The sequence shown here is derived from an EMBL/GenBank/DDBJ whole genome shotgun (WGS) entry which is preliminary data.</text>
</comment>
<dbReference type="InterPro" id="IPR050808">
    <property type="entry name" value="Phage_Integrase"/>
</dbReference>
<dbReference type="InterPro" id="IPR011010">
    <property type="entry name" value="DNA_brk_join_enz"/>
</dbReference>
<gene>
    <name evidence="6" type="ORF">PQU92_14650</name>
</gene>
<feature type="domain" description="Tyr recombinase" evidence="5">
    <location>
        <begin position="191"/>
        <end position="360"/>
    </location>
</feature>
<evidence type="ECO:0000256" key="2">
    <source>
        <dbReference type="ARBA" id="ARBA00022908"/>
    </source>
</evidence>
<protein>
    <submittedName>
        <fullName evidence="6">Site-specific integrase</fullName>
    </submittedName>
</protein>
<dbReference type="Gene3D" id="1.10.150.130">
    <property type="match status" value="1"/>
</dbReference>
<dbReference type="EMBL" id="JAQQKX010000012">
    <property type="protein sequence ID" value="MDC7684521.1"/>
    <property type="molecule type" value="Genomic_DNA"/>
</dbReference>
<dbReference type="InterPro" id="IPR013762">
    <property type="entry name" value="Integrase-like_cat_sf"/>
</dbReference>
<keyword evidence="2" id="KW-0229">DNA integration</keyword>
<sequence>MQPDSTSKASRAVTWSKMQPGFGLREYTSGRRVYIVECPTPTGRRTITIGNASIISERDALDIARRCIYYSDPDGNLADSRLHARRTPLFQDYLQDYWLVARPLWKPSTQVTEDRYRRLYLNDAFIGMGVEEITRQDVVRWLGAATRKGSPGAANRVFQRLKAALSKAEDWGLRPHGSNPCRGVKMNPRRKVGRYLSKAEFKRLGQAMEKHREEYPIQTKALQVLMLTGCRREEIVGLTWGEVRGARILLDDSKTGPRTVQLCSQASAILRSLKRGIALTPVFNRGDGRPVPMETYWDLVRRDAALGRFRLHDLRHTYASLAARHTLPLPTIQCLLGHSKMASTARYTHFDDLKLTSIAQQISDLIG</sequence>
<keyword evidence="7" id="KW-1185">Reference proteome</keyword>
<evidence type="ECO:0000259" key="5">
    <source>
        <dbReference type="PROSITE" id="PS51898"/>
    </source>
</evidence>
<dbReference type="Gene3D" id="1.10.443.10">
    <property type="entry name" value="Intergrase catalytic core"/>
    <property type="match status" value="1"/>
</dbReference>
<dbReference type="PANTHER" id="PTHR30629">
    <property type="entry name" value="PROPHAGE INTEGRASE"/>
    <property type="match status" value="1"/>
</dbReference>
<evidence type="ECO:0000256" key="1">
    <source>
        <dbReference type="ARBA" id="ARBA00008857"/>
    </source>
</evidence>
<dbReference type="PROSITE" id="PS51898">
    <property type="entry name" value="TYR_RECOMBINASE"/>
    <property type="match status" value="1"/>
</dbReference>
<keyword evidence="4" id="KW-0233">DNA recombination</keyword>
<evidence type="ECO:0000313" key="6">
    <source>
        <dbReference type="EMBL" id="MDC7684521.1"/>
    </source>
</evidence>
<dbReference type="CDD" id="cd00796">
    <property type="entry name" value="INT_Rci_Hp1_C"/>
    <property type="match status" value="1"/>
</dbReference>